<dbReference type="Proteomes" id="UP001597438">
    <property type="component" value="Unassembled WGS sequence"/>
</dbReference>
<protein>
    <recommendedName>
        <fullName evidence="4">TonB-dependent receptor plug domain-containing protein</fullName>
    </recommendedName>
</protein>
<feature type="chain" id="PRO_5045537326" description="TonB-dependent receptor plug domain-containing protein" evidence="1">
    <location>
        <begin position="20"/>
        <end position="552"/>
    </location>
</feature>
<evidence type="ECO:0000256" key="1">
    <source>
        <dbReference type="SAM" id="SignalP"/>
    </source>
</evidence>
<evidence type="ECO:0008006" key="4">
    <source>
        <dbReference type="Google" id="ProtNLM"/>
    </source>
</evidence>
<evidence type="ECO:0000313" key="3">
    <source>
        <dbReference type="Proteomes" id="UP001597438"/>
    </source>
</evidence>
<dbReference type="RefSeq" id="WP_251740886.1">
    <property type="nucleotide sequence ID" value="NZ_JBHUOJ010000027.1"/>
</dbReference>
<dbReference type="EMBL" id="JBHUOJ010000027">
    <property type="protein sequence ID" value="MFD2834112.1"/>
    <property type="molecule type" value="Genomic_DNA"/>
</dbReference>
<accession>A0ABW5X664</accession>
<organism evidence="2 3">
    <name type="scientific">Christiangramia antarctica</name>
    <dbReference type="NCBI Taxonomy" id="2058158"/>
    <lineage>
        <taxon>Bacteria</taxon>
        <taxon>Pseudomonadati</taxon>
        <taxon>Bacteroidota</taxon>
        <taxon>Flavobacteriia</taxon>
        <taxon>Flavobacteriales</taxon>
        <taxon>Flavobacteriaceae</taxon>
        <taxon>Christiangramia</taxon>
    </lineage>
</organism>
<comment type="caution">
    <text evidence="2">The sequence shown here is derived from an EMBL/GenBank/DDBJ whole genome shotgun (WGS) entry which is preliminary data.</text>
</comment>
<sequence>MIKKLCIVLFFCFGLNVWAQEIENIPNKNEEQAFLHVNTNVLVPGESLNYVFYNLLSSKHAISDLSKIAHVKLINSNAETIFSHIVNLKNGIGYSDYLIPSTLPSGTYNLVGHTTWMENFSEPGYFQVPVIILNPYQKEENNVFEFSESDFKGPAQNSENIKLDLNKSEFGLREMVQVQLNGLKNLDDYCLSISVRKIDSLIELELPKASELKKSNSSNFSFKNTPEYEGRLIKGKVENVQNSNLSVAIPGAPGQFRTYPLDVDGNFEISIPPSQQTEVAYLNVLSANENSELNFEFQNDNFQLTHFLSPKIQLNQNQKKSLKQRSLHAQIEQAYRESKKDSVLIVNPSKPIYGSRGIDYILDEFTRFPTMDETFVEIIQYTSFRGKANEHRINVFVYSTETNFGDAPLVLVDGLMTHDHEYIYNLDPKTINSIHIVRDKYFLGGATFQGIVDIKTFNTEISPALTFNQYALELQKTEPQKIYFSEKYTSENEKIRKNRIPDFRYQLLWLPKLTQPAFEFFTSDVKGVYEINIQGFQANGTAVSLSKTFKVD</sequence>
<gene>
    <name evidence="2" type="ORF">ACFSYS_12520</name>
</gene>
<name>A0ABW5X664_9FLAO</name>
<feature type="signal peptide" evidence="1">
    <location>
        <begin position="1"/>
        <end position="19"/>
    </location>
</feature>
<evidence type="ECO:0000313" key="2">
    <source>
        <dbReference type="EMBL" id="MFD2834112.1"/>
    </source>
</evidence>
<reference evidence="3" key="1">
    <citation type="journal article" date="2019" name="Int. J. Syst. Evol. Microbiol.">
        <title>The Global Catalogue of Microorganisms (GCM) 10K type strain sequencing project: providing services to taxonomists for standard genome sequencing and annotation.</title>
        <authorList>
            <consortium name="The Broad Institute Genomics Platform"/>
            <consortium name="The Broad Institute Genome Sequencing Center for Infectious Disease"/>
            <person name="Wu L."/>
            <person name="Ma J."/>
        </authorList>
    </citation>
    <scope>NUCLEOTIDE SEQUENCE [LARGE SCALE GENOMIC DNA]</scope>
    <source>
        <strain evidence="3">KCTC 52925</strain>
    </source>
</reference>
<proteinExistence type="predicted"/>
<keyword evidence="1" id="KW-0732">Signal</keyword>
<keyword evidence="3" id="KW-1185">Reference proteome</keyword>